<dbReference type="InterPro" id="IPR006680">
    <property type="entry name" value="Amidohydro-rel"/>
</dbReference>
<feature type="compositionally biased region" description="Low complexity" evidence="1">
    <location>
        <begin position="292"/>
        <end position="304"/>
    </location>
</feature>
<accession>W4LWZ0</accession>
<evidence type="ECO:0000313" key="3">
    <source>
        <dbReference type="EMBL" id="ETX02629.1"/>
    </source>
</evidence>
<feature type="region of interest" description="Disordered" evidence="1">
    <location>
        <begin position="285"/>
        <end position="304"/>
    </location>
</feature>
<feature type="domain" description="Amidohydrolase-related" evidence="2">
    <location>
        <begin position="88"/>
        <end position="277"/>
    </location>
</feature>
<dbReference type="Pfam" id="PF04909">
    <property type="entry name" value="Amidohydro_2"/>
    <property type="match status" value="1"/>
</dbReference>
<name>W4LWZ0_ENTF1</name>
<organism evidence="3 4">
    <name type="scientific">Entotheonella factor</name>
    <dbReference type="NCBI Taxonomy" id="1429438"/>
    <lineage>
        <taxon>Bacteria</taxon>
        <taxon>Pseudomonadati</taxon>
        <taxon>Nitrospinota/Tectimicrobiota group</taxon>
        <taxon>Candidatus Tectimicrobiota</taxon>
        <taxon>Candidatus Entotheonellia</taxon>
        <taxon>Candidatus Entotheonellales</taxon>
        <taxon>Candidatus Entotheonellaceae</taxon>
        <taxon>Candidatus Entotheonella</taxon>
    </lineage>
</organism>
<dbReference type="Gene3D" id="3.20.20.140">
    <property type="entry name" value="Metal-dependent hydrolases"/>
    <property type="match status" value="1"/>
</dbReference>
<sequence length="304" mass="34187">MNEVNSVGPVRAKLFDEHAPLASLVALPKSGRHTWGWTPRDKVMIIDTHCHAGTGDGLMGPWDTRASLDKYVRWATEAGIDRTVLLAAFHSDYAVANREVARIVGTQPERFYGFAFIHAERDRGRVYALVKIAVERYGFLGIKVHRHDARITREVCEAARAFRLPVLYDVTGDISVCELLATEYADINFIIPHLGSFADDWRAQLGLIDHLVRHPNIYTDTSGVRRFDLLEQAVQRAGPHKILFGSDGPWLHPAVELEKIYVLGLSERDERLVLGQNFLRLTSRAGKRRASSRSPRSTFASHAQ</sequence>
<dbReference type="GO" id="GO:0016787">
    <property type="term" value="F:hydrolase activity"/>
    <property type="evidence" value="ECO:0007669"/>
    <property type="project" value="UniProtKB-KW"/>
</dbReference>
<dbReference type="AlphaFoldDB" id="W4LWZ0"/>
<dbReference type="SUPFAM" id="SSF51556">
    <property type="entry name" value="Metallo-dependent hydrolases"/>
    <property type="match status" value="1"/>
</dbReference>
<dbReference type="PATRIC" id="fig|1429438.4.peg.734"/>
<dbReference type="HOGENOM" id="CLU_079572_0_0_7"/>
<evidence type="ECO:0000256" key="1">
    <source>
        <dbReference type="SAM" id="MobiDB-lite"/>
    </source>
</evidence>
<proteinExistence type="predicted"/>
<evidence type="ECO:0000259" key="2">
    <source>
        <dbReference type="Pfam" id="PF04909"/>
    </source>
</evidence>
<protein>
    <submittedName>
        <fullName evidence="3">Amidohydrolase</fullName>
    </submittedName>
</protein>
<comment type="caution">
    <text evidence="3">The sequence shown here is derived from an EMBL/GenBank/DDBJ whole genome shotgun (WGS) entry which is preliminary data.</text>
</comment>
<dbReference type="InterPro" id="IPR032466">
    <property type="entry name" value="Metal_Hydrolase"/>
</dbReference>
<reference evidence="3 4" key="1">
    <citation type="journal article" date="2014" name="Nature">
        <title>An environmental bacterial taxon with a large and distinct metabolic repertoire.</title>
        <authorList>
            <person name="Wilson M.C."/>
            <person name="Mori T."/>
            <person name="Ruckert C."/>
            <person name="Uria A.R."/>
            <person name="Helf M.J."/>
            <person name="Takada K."/>
            <person name="Gernert C."/>
            <person name="Steffens U.A."/>
            <person name="Heycke N."/>
            <person name="Schmitt S."/>
            <person name="Rinke C."/>
            <person name="Helfrich E.J."/>
            <person name="Brachmann A.O."/>
            <person name="Gurgui C."/>
            <person name="Wakimoto T."/>
            <person name="Kracht M."/>
            <person name="Crusemann M."/>
            <person name="Hentschel U."/>
            <person name="Abe I."/>
            <person name="Matsunaga S."/>
            <person name="Kalinowski J."/>
            <person name="Takeyama H."/>
            <person name="Piel J."/>
        </authorList>
    </citation>
    <scope>NUCLEOTIDE SEQUENCE [LARGE SCALE GENOMIC DNA]</scope>
    <source>
        <strain evidence="4">TSY1</strain>
    </source>
</reference>
<evidence type="ECO:0000313" key="4">
    <source>
        <dbReference type="Proteomes" id="UP000019141"/>
    </source>
</evidence>
<gene>
    <name evidence="3" type="ORF">ETSY1_02845</name>
</gene>
<dbReference type="EMBL" id="AZHW01000121">
    <property type="protein sequence ID" value="ETX02629.1"/>
    <property type="molecule type" value="Genomic_DNA"/>
</dbReference>
<keyword evidence="4" id="KW-1185">Reference proteome</keyword>
<dbReference type="Proteomes" id="UP000019141">
    <property type="component" value="Unassembled WGS sequence"/>
</dbReference>